<dbReference type="InterPro" id="IPR043502">
    <property type="entry name" value="DNA/RNA_pol_sf"/>
</dbReference>
<dbReference type="PROSITE" id="PS50878">
    <property type="entry name" value="RT_POL"/>
    <property type="match status" value="1"/>
</dbReference>
<reference evidence="2 3" key="1">
    <citation type="submission" date="2023-03" db="EMBL/GenBank/DDBJ databases">
        <title>Genome insight into feeding habits of ladybird beetles.</title>
        <authorList>
            <person name="Li H.-S."/>
            <person name="Huang Y.-H."/>
            <person name="Pang H."/>
        </authorList>
    </citation>
    <scope>NUCLEOTIDE SEQUENCE [LARGE SCALE GENOMIC DNA]</scope>
    <source>
        <strain evidence="2">SYSU_2023b</strain>
        <tissue evidence="2">Whole body</tissue>
    </source>
</reference>
<dbReference type="InterPro" id="IPR005135">
    <property type="entry name" value="Endo/exonuclease/phosphatase"/>
</dbReference>
<dbReference type="InterPro" id="IPR000477">
    <property type="entry name" value="RT_dom"/>
</dbReference>
<dbReference type="CDD" id="cd01650">
    <property type="entry name" value="RT_nLTR_like"/>
    <property type="match status" value="1"/>
</dbReference>
<proteinExistence type="predicted"/>
<dbReference type="Pfam" id="PF03372">
    <property type="entry name" value="Exo_endo_phos"/>
    <property type="match status" value="1"/>
</dbReference>
<dbReference type="PANTHER" id="PTHR36688:SF2">
    <property type="entry name" value="ENDONUCLEASE_EXONUCLEASE_PHOSPHATASE DOMAIN-CONTAINING PROTEIN"/>
    <property type="match status" value="1"/>
</dbReference>
<evidence type="ECO:0000259" key="1">
    <source>
        <dbReference type="PROSITE" id="PS50878"/>
    </source>
</evidence>
<accession>A0AAW1TRL1</accession>
<dbReference type="GO" id="GO:0003824">
    <property type="term" value="F:catalytic activity"/>
    <property type="evidence" value="ECO:0007669"/>
    <property type="project" value="InterPro"/>
</dbReference>
<evidence type="ECO:0000313" key="3">
    <source>
        <dbReference type="Proteomes" id="UP001431783"/>
    </source>
</evidence>
<comment type="caution">
    <text evidence="2">The sequence shown here is derived from an EMBL/GenBank/DDBJ whole genome shotgun (WGS) entry which is preliminary data.</text>
</comment>
<dbReference type="SUPFAM" id="SSF56672">
    <property type="entry name" value="DNA/RNA polymerases"/>
    <property type="match status" value="1"/>
</dbReference>
<dbReference type="Proteomes" id="UP001431783">
    <property type="component" value="Unassembled WGS sequence"/>
</dbReference>
<dbReference type="InterPro" id="IPR036691">
    <property type="entry name" value="Endo/exonu/phosph_ase_sf"/>
</dbReference>
<dbReference type="SUPFAM" id="SSF56219">
    <property type="entry name" value="DNase I-like"/>
    <property type="match status" value="1"/>
</dbReference>
<gene>
    <name evidence="2" type="ORF">WA026_022671</name>
</gene>
<name>A0AAW1TRL1_9CUCU</name>
<keyword evidence="3" id="KW-1185">Reference proteome</keyword>
<protein>
    <recommendedName>
        <fullName evidence="1">Reverse transcriptase domain-containing protein</fullName>
    </recommendedName>
</protein>
<sequence length="895" mass="102459">MGRQKLKAKSLQIAFWNANGLHEKRLELQEFAARNEIDVILVNETHLRAADTEKIRNFVSYRNDRQDRRGGGTAIYVKSHLDHHAAHTGDLENMEATTVEINTASIGTLRLVSMYNPPNRRLLEPDLDTILNANLPTIAAGDLNAKHQSWQSRRANPSGNILRTFADDRDMVVVGPPEPTHFSHQGVGDVLDIAILKEVTLPFRITAVSDLSSDHNPVLLSLGTDPDEEFETQRKTTCWAAFKDHLNETLPPLQPLQTQDQLELAVEAFEEAIIRSIEACSREHRTALRSNNPPEDVREMIRNRNRARRRYQRTWDPEHLQEYRRLTVESKQALIDHRNAQWNAKLDLLEEETHSIWRMTKLLRNKYIPMPPIHGERGLVYTEAEKAEAFADHLESQFRTNYEDADLDHIESIENEVTRRLQHEVDSSIRPTTSAEVQYRIKKSKTRKAPGRDGISNKALKQLPVRAIGQLTSIINAMLRLRYFPSHWKSADVIVFQKPGKAATFPQHYRPISLLPSLSKIAEGIILTRLKEHVRESHLIPDEQFGFQAQTSSVHQVLRLVEYASEGFNLNMSTGVALFDVSKAFDRVWHEGLLFKLFEAGIPKAMVQLIASYQQQRHFRVRVGISHSTDRIMEAGLPQGSVLSPMLYNLFTRDVPKSQDTNLALYADDTAIFTRSWSPHIATQRLQQAVDNLQEWFTTWCISVNSEKSQALFLSKRRHRPDEEIHLNGTAIPWTDKAKYLGVIIDRRLTWKSHIDYCTARAKAVQSQLYPLINRRSKLSAATKIRIYKTIILPTMSYASPVWGYAAKTHINKLQVVQNKSLRMAIDAPWYVRTSQIHRDLGMPSVLEIIRATAAKMFAALPTNPNPLVANLGDYEEDANWKHKRPKLVLREDQD</sequence>
<feature type="domain" description="Reverse transcriptase" evidence="1">
    <location>
        <begin position="477"/>
        <end position="745"/>
    </location>
</feature>
<dbReference type="EMBL" id="JARQZJ010000020">
    <property type="protein sequence ID" value="KAK9873439.1"/>
    <property type="molecule type" value="Genomic_DNA"/>
</dbReference>
<dbReference type="PANTHER" id="PTHR36688">
    <property type="entry name" value="ENDO/EXONUCLEASE/PHOSPHATASE DOMAIN-CONTAINING PROTEIN"/>
    <property type="match status" value="1"/>
</dbReference>
<dbReference type="Pfam" id="PF00078">
    <property type="entry name" value="RVT_1"/>
    <property type="match status" value="1"/>
</dbReference>
<dbReference type="AlphaFoldDB" id="A0AAW1TRL1"/>
<organism evidence="2 3">
    <name type="scientific">Henosepilachna vigintioctopunctata</name>
    <dbReference type="NCBI Taxonomy" id="420089"/>
    <lineage>
        <taxon>Eukaryota</taxon>
        <taxon>Metazoa</taxon>
        <taxon>Ecdysozoa</taxon>
        <taxon>Arthropoda</taxon>
        <taxon>Hexapoda</taxon>
        <taxon>Insecta</taxon>
        <taxon>Pterygota</taxon>
        <taxon>Neoptera</taxon>
        <taxon>Endopterygota</taxon>
        <taxon>Coleoptera</taxon>
        <taxon>Polyphaga</taxon>
        <taxon>Cucujiformia</taxon>
        <taxon>Coccinelloidea</taxon>
        <taxon>Coccinellidae</taxon>
        <taxon>Epilachninae</taxon>
        <taxon>Epilachnini</taxon>
        <taxon>Henosepilachna</taxon>
    </lineage>
</organism>
<dbReference type="GO" id="GO:0071897">
    <property type="term" value="P:DNA biosynthetic process"/>
    <property type="evidence" value="ECO:0007669"/>
    <property type="project" value="UniProtKB-ARBA"/>
</dbReference>
<dbReference type="InterPro" id="IPR052560">
    <property type="entry name" value="RdDP_mobile_element"/>
</dbReference>
<evidence type="ECO:0000313" key="2">
    <source>
        <dbReference type="EMBL" id="KAK9873439.1"/>
    </source>
</evidence>
<dbReference type="Gene3D" id="3.60.10.10">
    <property type="entry name" value="Endonuclease/exonuclease/phosphatase"/>
    <property type="match status" value="1"/>
</dbReference>